<gene>
    <name evidence="3" type="ORF">P43SY_008455</name>
</gene>
<organism evidence="3 4">
    <name type="scientific">Pythium insidiosum</name>
    <name type="common">Pythiosis disease agent</name>
    <dbReference type="NCBI Taxonomy" id="114742"/>
    <lineage>
        <taxon>Eukaryota</taxon>
        <taxon>Sar</taxon>
        <taxon>Stramenopiles</taxon>
        <taxon>Oomycota</taxon>
        <taxon>Peronosporomycetes</taxon>
        <taxon>Pythiales</taxon>
        <taxon>Pythiaceae</taxon>
        <taxon>Pythium</taxon>
    </lineage>
</organism>
<proteinExistence type="predicted"/>
<dbReference type="InterPro" id="IPR002048">
    <property type="entry name" value="EF_hand_dom"/>
</dbReference>
<name>A0AAD5QEU3_PYTIN</name>
<reference evidence="3" key="1">
    <citation type="submission" date="2021-12" db="EMBL/GenBank/DDBJ databases">
        <title>Prjna785345.</title>
        <authorList>
            <person name="Rujirawat T."/>
            <person name="Krajaejun T."/>
        </authorList>
    </citation>
    <scope>NUCLEOTIDE SEQUENCE</scope>
    <source>
        <strain evidence="3">Pi057C3</strain>
    </source>
</reference>
<dbReference type="GO" id="GO:0005509">
    <property type="term" value="F:calcium ion binding"/>
    <property type="evidence" value="ECO:0007669"/>
    <property type="project" value="InterPro"/>
</dbReference>
<dbReference type="EMBL" id="JAKCXM010000003">
    <property type="protein sequence ID" value="KAJ0409583.1"/>
    <property type="molecule type" value="Genomic_DNA"/>
</dbReference>
<dbReference type="Gene3D" id="1.10.238.10">
    <property type="entry name" value="EF-hand"/>
    <property type="match status" value="1"/>
</dbReference>
<keyword evidence="1" id="KW-0106">Calcium</keyword>
<dbReference type="Proteomes" id="UP001209570">
    <property type="component" value="Unassembled WGS sequence"/>
</dbReference>
<evidence type="ECO:0000313" key="3">
    <source>
        <dbReference type="EMBL" id="KAJ0409583.1"/>
    </source>
</evidence>
<feature type="domain" description="EF-hand" evidence="2">
    <location>
        <begin position="93"/>
        <end position="128"/>
    </location>
</feature>
<accession>A0AAD5QEU3</accession>
<evidence type="ECO:0000313" key="4">
    <source>
        <dbReference type="Proteomes" id="UP001209570"/>
    </source>
</evidence>
<dbReference type="InterPro" id="IPR018247">
    <property type="entry name" value="EF_Hand_1_Ca_BS"/>
</dbReference>
<dbReference type="SUPFAM" id="SSF47473">
    <property type="entry name" value="EF-hand"/>
    <property type="match status" value="1"/>
</dbReference>
<evidence type="ECO:0000259" key="2">
    <source>
        <dbReference type="PROSITE" id="PS50222"/>
    </source>
</evidence>
<dbReference type="SMART" id="SM00054">
    <property type="entry name" value="EFh"/>
    <property type="match status" value="3"/>
</dbReference>
<protein>
    <recommendedName>
        <fullName evidence="2">EF-hand domain-containing protein</fullName>
    </recommendedName>
</protein>
<dbReference type="InterPro" id="IPR011992">
    <property type="entry name" value="EF-hand-dom_pair"/>
</dbReference>
<keyword evidence="4" id="KW-1185">Reference proteome</keyword>
<dbReference type="PROSITE" id="PS00018">
    <property type="entry name" value="EF_HAND_1"/>
    <property type="match status" value="1"/>
</dbReference>
<evidence type="ECO:0000256" key="1">
    <source>
        <dbReference type="ARBA" id="ARBA00022837"/>
    </source>
</evidence>
<dbReference type="PROSITE" id="PS50222">
    <property type="entry name" value="EF_HAND_2"/>
    <property type="match status" value="1"/>
</dbReference>
<sequence length="231" mass="26044">MYTRQASMYAARRKRTRLTSSRLRRSRLLTEVAMRKLNLDPEKTERMGAISDQLSQDDINFFTHIFMQIDVDEIGIILRSELHEGLTLLGITATDKELDEYLLIADADGSKAIDLQEWIVLCGLLVKPPHDENELLNAFNCLFPNEQDIPVVVFRTKMQRILESAYAHLPECNQHEVSIFVDDIISALDPNNTECIDVQDCIRILSTAYNSVPGAATGADQPSSSPAHEPE</sequence>
<comment type="caution">
    <text evidence="3">The sequence shown here is derived from an EMBL/GenBank/DDBJ whole genome shotgun (WGS) entry which is preliminary data.</text>
</comment>
<dbReference type="AlphaFoldDB" id="A0AAD5QEU3"/>
<dbReference type="CDD" id="cd00051">
    <property type="entry name" value="EFh"/>
    <property type="match status" value="1"/>
</dbReference>